<feature type="transmembrane region" description="Helical" evidence="2">
    <location>
        <begin position="393"/>
        <end position="410"/>
    </location>
</feature>
<dbReference type="AlphaFoldDB" id="A0A9D6L5F2"/>
<protein>
    <submittedName>
        <fullName evidence="3">Tetratricopeptide repeat protein</fullName>
    </submittedName>
</protein>
<dbReference type="Gene3D" id="1.25.40.10">
    <property type="entry name" value="Tetratricopeptide repeat domain"/>
    <property type="match status" value="1"/>
</dbReference>
<feature type="region of interest" description="Disordered" evidence="1">
    <location>
        <begin position="1"/>
        <end position="28"/>
    </location>
</feature>
<feature type="transmembrane region" description="Helical" evidence="2">
    <location>
        <begin position="146"/>
        <end position="162"/>
    </location>
</feature>
<dbReference type="Pfam" id="PF14559">
    <property type="entry name" value="TPR_19"/>
    <property type="match status" value="1"/>
</dbReference>
<evidence type="ECO:0000256" key="1">
    <source>
        <dbReference type="SAM" id="MobiDB-lite"/>
    </source>
</evidence>
<feature type="transmembrane region" description="Helical" evidence="2">
    <location>
        <begin position="200"/>
        <end position="224"/>
    </location>
</feature>
<feature type="transmembrane region" description="Helical" evidence="2">
    <location>
        <begin position="49"/>
        <end position="70"/>
    </location>
</feature>
<feature type="transmembrane region" description="Helical" evidence="2">
    <location>
        <begin position="121"/>
        <end position="139"/>
    </location>
</feature>
<feature type="transmembrane region" description="Helical" evidence="2">
    <location>
        <begin position="310"/>
        <end position="331"/>
    </location>
</feature>
<keyword evidence="2" id="KW-0472">Membrane</keyword>
<evidence type="ECO:0000313" key="4">
    <source>
        <dbReference type="Proteomes" id="UP000807850"/>
    </source>
</evidence>
<dbReference type="EMBL" id="JACQAY010000259">
    <property type="protein sequence ID" value="MBI3540177.1"/>
    <property type="molecule type" value="Genomic_DNA"/>
</dbReference>
<proteinExistence type="predicted"/>
<sequence length="651" mass="69966">MSREAARSARRAKTGTAAGASRPGRTPDAAPVARAHAVAASAPPVFADAWALAPIAAAIALAARAWFAWIGEPFADDFDFLTHAGAGGGWLDGGGSRFYWRPVARQLYYRTLGGTMLAHPAWIAAFQAACLALAAWLLYRTLRHRGIGGAAAAFAACFPLLLEPARALVAWPTMFQDLGVLLFSALALHETARSRVVTAMAALLAALLCKEVAVVTAVLMPLLPGGARPGGARPRAIRDLAQRMAAPAVVVIAWAAVYLWVAKHADLQFARDAVRDPAVLAVSRAARFAWAARESWTDAFDLAVLKGGVAIAMAWAPAAIAIATLVVLAMNRVARSRLVGSRGWIVWGVAWFALTTATLADVYPDWRPYRTPFGAVGLGIALAALLDAVQPRLLAALVALRLAAFALAPAPPAAVPEFAGARYSLDYTQIVRLQRLVGETRAVLLARRSPPAPGLRAARHFFPPTALYAFDGDKSIRAWYGDSSAHWLTVDRATDPGAQPPPLIFEFQPPGRRQVTMIVPAALWHLERNSTLVTRQAWDSALVEARIAESLQTESGSFVFASLSAGKRALALGGLERNDEALATAREALTLWPHNDDARYVIVLDHLRKAQYAEAEASLDSMLRINPRDPMLRKLMADARRRRSPWSPPGR</sequence>
<gene>
    <name evidence="3" type="ORF">HY076_07885</name>
</gene>
<organism evidence="3 4">
    <name type="scientific">Eiseniibacteriota bacterium</name>
    <dbReference type="NCBI Taxonomy" id="2212470"/>
    <lineage>
        <taxon>Bacteria</taxon>
        <taxon>Candidatus Eiseniibacteriota</taxon>
    </lineage>
</organism>
<dbReference type="InterPro" id="IPR011990">
    <property type="entry name" value="TPR-like_helical_dom_sf"/>
</dbReference>
<name>A0A9D6L5F2_UNCEI</name>
<feature type="transmembrane region" description="Helical" evidence="2">
    <location>
        <begin position="369"/>
        <end position="386"/>
    </location>
</feature>
<dbReference type="SUPFAM" id="SSF48452">
    <property type="entry name" value="TPR-like"/>
    <property type="match status" value="1"/>
</dbReference>
<feature type="transmembrane region" description="Helical" evidence="2">
    <location>
        <begin position="244"/>
        <end position="261"/>
    </location>
</feature>
<evidence type="ECO:0000313" key="3">
    <source>
        <dbReference type="EMBL" id="MBI3540177.1"/>
    </source>
</evidence>
<reference evidence="3" key="1">
    <citation type="submission" date="2020-07" db="EMBL/GenBank/DDBJ databases">
        <title>Huge and variable diversity of episymbiotic CPR bacteria and DPANN archaea in groundwater ecosystems.</title>
        <authorList>
            <person name="He C.Y."/>
            <person name="Keren R."/>
            <person name="Whittaker M."/>
            <person name="Farag I.F."/>
            <person name="Doudna J."/>
            <person name="Cate J.H.D."/>
            <person name="Banfield J.F."/>
        </authorList>
    </citation>
    <scope>NUCLEOTIDE SEQUENCE</scope>
    <source>
        <strain evidence="3">NC_groundwater_928_Pr1_S-0.2um_72_17</strain>
    </source>
</reference>
<accession>A0A9D6L5F2</accession>
<keyword evidence="2" id="KW-0812">Transmembrane</keyword>
<feature type="transmembrane region" description="Helical" evidence="2">
    <location>
        <begin position="343"/>
        <end position="363"/>
    </location>
</feature>
<evidence type="ECO:0000256" key="2">
    <source>
        <dbReference type="SAM" id="Phobius"/>
    </source>
</evidence>
<dbReference type="Proteomes" id="UP000807850">
    <property type="component" value="Unassembled WGS sequence"/>
</dbReference>
<comment type="caution">
    <text evidence="3">The sequence shown here is derived from an EMBL/GenBank/DDBJ whole genome shotgun (WGS) entry which is preliminary data.</text>
</comment>
<keyword evidence="2" id="KW-1133">Transmembrane helix</keyword>